<keyword evidence="3" id="KW-1185">Reference proteome</keyword>
<dbReference type="Proteomes" id="UP001589865">
    <property type="component" value="Unassembled WGS sequence"/>
</dbReference>
<comment type="similarity">
    <text evidence="1">Belongs to the HyuE racemase family.</text>
</comment>
<sequence length="253" mass="25002">MRMLLLNGNTDAAMTERLRALAQARLDRLGRAEVVLQPATARFGARYIATRAAAAVAAHAVIEQVAEHAASVDAVAIACFGDPGLLAAREIVPLPVRAMAEASIEAALRLAPRAVLLTGGPLWVPMLGELAHALGYGADRVLVRAVAPPGDVLARDPEGSAALLAEAAAEAVRDGAGAVVLGGAGLAGLAPPVAARLAARLAAIGGGATPVLDSLDCLLDAALAPSAAAFPAAPSAPSVGLSPSLAAALSGGR</sequence>
<organism evidence="2 3">
    <name type="scientific">Roseomonas elaeocarpi</name>
    <dbReference type="NCBI Taxonomy" id="907779"/>
    <lineage>
        <taxon>Bacteria</taxon>
        <taxon>Pseudomonadati</taxon>
        <taxon>Pseudomonadota</taxon>
        <taxon>Alphaproteobacteria</taxon>
        <taxon>Acetobacterales</taxon>
        <taxon>Roseomonadaceae</taxon>
        <taxon>Roseomonas</taxon>
    </lineage>
</organism>
<evidence type="ECO:0000256" key="1">
    <source>
        <dbReference type="ARBA" id="ARBA00038414"/>
    </source>
</evidence>
<dbReference type="Gene3D" id="3.40.50.12500">
    <property type="match status" value="1"/>
</dbReference>
<proteinExistence type="inferred from homology"/>
<name>A0ABV6JW35_9PROT</name>
<reference evidence="2 3" key="1">
    <citation type="submission" date="2024-09" db="EMBL/GenBank/DDBJ databases">
        <authorList>
            <person name="Sun Q."/>
            <person name="Mori K."/>
        </authorList>
    </citation>
    <scope>NUCLEOTIDE SEQUENCE [LARGE SCALE GENOMIC DNA]</scope>
    <source>
        <strain evidence="2 3">TBRC 5777</strain>
    </source>
</reference>
<dbReference type="EMBL" id="JBHLUN010000012">
    <property type="protein sequence ID" value="MFC0409935.1"/>
    <property type="molecule type" value="Genomic_DNA"/>
</dbReference>
<dbReference type="PANTHER" id="PTHR28047">
    <property type="entry name" value="PROTEIN DCG1"/>
    <property type="match status" value="1"/>
</dbReference>
<dbReference type="InterPro" id="IPR053714">
    <property type="entry name" value="Iso_Racemase_Enz_sf"/>
</dbReference>
<dbReference type="InterPro" id="IPR015942">
    <property type="entry name" value="Asp/Glu/hydantoin_racemase"/>
</dbReference>
<protein>
    <submittedName>
        <fullName evidence="2">Aspartate/glutamate racemase family protein</fullName>
    </submittedName>
</protein>
<evidence type="ECO:0000313" key="3">
    <source>
        <dbReference type="Proteomes" id="UP001589865"/>
    </source>
</evidence>
<comment type="caution">
    <text evidence="2">The sequence shown here is derived from an EMBL/GenBank/DDBJ whole genome shotgun (WGS) entry which is preliminary data.</text>
</comment>
<gene>
    <name evidence="2" type="ORF">ACFFGY_16910</name>
</gene>
<accession>A0ABV6JW35</accession>
<evidence type="ECO:0000313" key="2">
    <source>
        <dbReference type="EMBL" id="MFC0409935.1"/>
    </source>
</evidence>
<dbReference type="InterPro" id="IPR052186">
    <property type="entry name" value="Hydantoin_racemase-like"/>
</dbReference>
<dbReference type="PANTHER" id="PTHR28047:SF5">
    <property type="entry name" value="PROTEIN DCG1"/>
    <property type="match status" value="1"/>
</dbReference>
<dbReference type="Pfam" id="PF01177">
    <property type="entry name" value="Asp_Glu_race"/>
    <property type="match status" value="1"/>
</dbReference>
<dbReference type="RefSeq" id="WP_377045685.1">
    <property type="nucleotide sequence ID" value="NZ_JBHLUN010000012.1"/>
</dbReference>